<dbReference type="PANTHER" id="PTHR43667">
    <property type="entry name" value="CYCLOPROPANE-FATTY-ACYL-PHOSPHOLIPID SYNTHASE"/>
    <property type="match status" value="1"/>
</dbReference>
<evidence type="ECO:0000256" key="1">
    <source>
        <dbReference type="ARBA" id="ARBA00010815"/>
    </source>
</evidence>
<protein>
    <submittedName>
        <fullName evidence="6">Cyclopropane-fatty-acyl-phospholipid synthase</fullName>
    </submittedName>
</protein>
<keyword evidence="4" id="KW-0949">S-adenosyl-L-methionine</keyword>
<name>A0ABT5IGZ9_9CAUL</name>
<evidence type="ECO:0000256" key="4">
    <source>
        <dbReference type="ARBA" id="ARBA00022691"/>
    </source>
</evidence>
<evidence type="ECO:0000256" key="3">
    <source>
        <dbReference type="ARBA" id="ARBA00022679"/>
    </source>
</evidence>
<comment type="caution">
    <text evidence="6">The sequence shown here is derived from an EMBL/GenBank/DDBJ whole genome shotgun (WGS) entry which is preliminary data.</text>
</comment>
<evidence type="ECO:0000313" key="7">
    <source>
        <dbReference type="Proteomes" id="UP001216595"/>
    </source>
</evidence>
<proteinExistence type="inferred from homology"/>
<dbReference type="CDD" id="cd02440">
    <property type="entry name" value="AdoMet_MTases"/>
    <property type="match status" value="1"/>
</dbReference>
<dbReference type="RefSeq" id="WP_272742142.1">
    <property type="nucleotide sequence ID" value="NZ_JAQQKW010000009.1"/>
</dbReference>
<sequence length="410" mass="46622">MSSTSTSLGPHFATTSADLHLVPKALRRPLKTLRHNWHRGNLDIILPSGTPFEIRGREPGPHGVLKVNDFRFLRRVLAAGDVGFADGYVAGEWDTPDLPDLLEVFTLNIDRLTRFFIGNPFMQMMSRLLHSFNRNTKEGSRRNIFAHYDLGNAFYSQWLDATMTYSSALFKGTEDLERAQTAKYAALARLVDLKPGQRVLEIGCGWGGFAEYAAKLGARATCLTISPSQHDYAVARMQRLGLSDQVEIKLLDYRDVTGEYDAIVSIEMFEAVGMEYWDTYFRKVSDCLKPGGKAALQIITIRDELFEDYRQRPDFIQRYIFPGGMLPSPSKLRSHSAKADLSVLSDQSFGHDYARTLNMWARRFDAAWAEGRISGFDEAFRKMWLFYLAYCEAGFRTERTDVVHFTLQKA</sequence>
<dbReference type="Proteomes" id="UP001216595">
    <property type="component" value="Unassembled WGS sequence"/>
</dbReference>
<dbReference type="InterPro" id="IPR050723">
    <property type="entry name" value="CFA/CMAS"/>
</dbReference>
<accession>A0ABT5IGZ9</accession>
<evidence type="ECO:0000256" key="2">
    <source>
        <dbReference type="ARBA" id="ARBA00022603"/>
    </source>
</evidence>
<keyword evidence="5" id="KW-0443">Lipid metabolism</keyword>
<comment type="similarity">
    <text evidence="1">Belongs to the CFA/CMAS family.</text>
</comment>
<dbReference type="Gene3D" id="3.40.50.150">
    <property type="entry name" value="Vaccinia Virus protein VP39"/>
    <property type="match status" value="1"/>
</dbReference>
<dbReference type="Pfam" id="PF02353">
    <property type="entry name" value="CMAS"/>
    <property type="match status" value="1"/>
</dbReference>
<keyword evidence="3" id="KW-0808">Transferase</keyword>
<keyword evidence="7" id="KW-1185">Reference proteome</keyword>
<reference evidence="6 7" key="1">
    <citation type="submission" date="2023-01" db="EMBL/GenBank/DDBJ databases">
        <title>Novel species of the genus Asticcacaulis isolated from rivers.</title>
        <authorList>
            <person name="Lu H."/>
        </authorList>
    </citation>
    <scope>NUCLEOTIDE SEQUENCE [LARGE SCALE GENOMIC DNA]</scope>
    <source>
        <strain evidence="6 7">DXS10W</strain>
    </source>
</reference>
<dbReference type="SUPFAM" id="SSF53335">
    <property type="entry name" value="S-adenosyl-L-methionine-dependent methyltransferases"/>
    <property type="match status" value="1"/>
</dbReference>
<dbReference type="EMBL" id="JAQQKW010000009">
    <property type="protein sequence ID" value="MDC7695478.1"/>
    <property type="molecule type" value="Genomic_DNA"/>
</dbReference>
<gene>
    <name evidence="6" type="ORF">PQU94_14445</name>
</gene>
<dbReference type="InterPro" id="IPR003333">
    <property type="entry name" value="CMAS"/>
</dbReference>
<evidence type="ECO:0000313" key="6">
    <source>
        <dbReference type="EMBL" id="MDC7695478.1"/>
    </source>
</evidence>
<evidence type="ECO:0000256" key="5">
    <source>
        <dbReference type="ARBA" id="ARBA00023098"/>
    </source>
</evidence>
<dbReference type="PANTHER" id="PTHR43667:SF2">
    <property type="entry name" value="FATTY ACID C-METHYL TRANSFERASE"/>
    <property type="match status" value="1"/>
</dbReference>
<keyword evidence="2" id="KW-0489">Methyltransferase</keyword>
<dbReference type="PIRSF" id="PIRSF003085">
    <property type="entry name" value="CMAS"/>
    <property type="match status" value="1"/>
</dbReference>
<dbReference type="InterPro" id="IPR029063">
    <property type="entry name" value="SAM-dependent_MTases_sf"/>
</dbReference>
<organism evidence="6 7">
    <name type="scientific">Asticcacaulis currens</name>
    <dbReference type="NCBI Taxonomy" id="2984210"/>
    <lineage>
        <taxon>Bacteria</taxon>
        <taxon>Pseudomonadati</taxon>
        <taxon>Pseudomonadota</taxon>
        <taxon>Alphaproteobacteria</taxon>
        <taxon>Caulobacterales</taxon>
        <taxon>Caulobacteraceae</taxon>
        <taxon>Asticcacaulis</taxon>
    </lineage>
</organism>